<evidence type="ECO:0000259" key="9">
    <source>
        <dbReference type="Pfam" id="PF00697"/>
    </source>
</evidence>
<evidence type="ECO:0000256" key="5">
    <source>
        <dbReference type="ARBA" id="ARBA00022822"/>
    </source>
</evidence>
<dbReference type="GO" id="GO:0000162">
    <property type="term" value="P:L-tryptophan biosynthetic process"/>
    <property type="evidence" value="ECO:0007669"/>
    <property type="project" value="UniProtKB-KW"/>
</dbReference>
<dbReference type="PANTHER" id="PTHR42894:SF1">
    <property type="entry name" value="N-(5'-PHOSPHORIBOSYL)ANTHRANILATE ISOMERASE"/>
    <property type="match status" value="1"/>
</dbReference>
<protein>
    <recommendedName>
        <fullName evidence="3">phosphoribosylanthranilate isomerase</fullName>
        <ecNumber evidence="3">5.3.1.24</ecNumber>
    </recommendedName>
</protein>
<evidence type="ECO:0000256" key="1">
    <source>
        <dbReference type="ARBA" id="ARBA00004664"/>
    </source>
</evidence>
<dbReference type="HAMAP" id="MF_00135">
    <property type="entry name" value="PRAI"/>
    <property type="match status" value="1"/>
</dbReference>
<evidence type="ECO:0000313" key="11">
    <source>
        <dbReference type="Proteomes" id="UP001341281"/>
    </source>
</evidence>
<dbReference type="CDD" id="cd00405">
    <property type="entry name" value="PRAI"/>
    <property type="match status" value="1"/>
</dbReference>
<gene>
    <name evidence="10" type="ORF">U9M48_027700</name>
</gene>
<name>A0AAQ3TZZ5_PASNO</name>
<dbReference type="EMBL" id="CP144750">
    <property type="protein sequence ID" value="WVZ80207.1"/>
    <property type="molecule type" value="Genomic_DNA"/>
</dbReference>
<accession>A0AAQ3TZZ5</accession>
<evidence type="ECO:0000313" key="10">
    <source>
        <dbReference type="EMBL" id="WVZ80207.1"/>
    </source>
</evidence>
<evidence type="ECO:0000256" key="7">
    <source>
        <dbReference type="ARBA" id="ARBA00023235"/>
    </source>
</evidence>
<dbReference type="PANTHER" id="PTHR42894">
    <property type="entry name" value="N-(5'-PHOSPHORIBOSYL)ANTHRANILATE ISOMERASE"/>
    <property type="match status" value="1"/>
</dbReference>
<dbReference type="Proteomes" id="UP001341281">
    <property type="component" value="Chromosome 06"/>
</dbReference>
<dbReference type="InterPro" id="IPR011060">
    <property type="entry name" value="RibuloseP-bd_barrel"/>
</dbReference>
<keyword evidence="7" id="KW-0413">Isomerase</keyword>
<proteinExistence type="inferred from homology"/>
<evidence type="ECO:0000256" key="6">
    <source>
        <dbReference type="ARBA" id="ARBA00023141"/>
    </source>
</evidence>
<evidence type="ECO:0000256" key="2">
    <source>
        <dbReference type="ARBA" id="ARBA00007571"/>
    </source>
</evidence>
<feature type="compositionally biased region" description="Low complexity" evidence="8">
    <location>
        <begin position="69"/>
        <end position="78"/>
    </location>
</feature>
<dbReference type="InterPro" id="IPR001240">
    <property type="entry name" value="PRAI_dom"/>
</dbReference>
<reference evidence="10 11" key="1">
    <citation type="submission" date="2024-02" db="EMBL/GenBank/DDBJ databases">
        <title>High-quality chromosome-scale genome assembly of Pensacola bahiagrass (Paspalum notatum Flugge var. saurae).</title>
        <authorList>
            <person name="Vega J.M."/>
            <person name="Podio M."/>
            <person name="Orjuela J."/>
            <person name="Siena L.A."/>
            <person name="Pessino S.C."/>
            <person name="Combes M.C."/>
            <person name="Mariac C."/>
            <person name="Albertini E."/>
            <person name="Pupilli F."/>
            <person name="Ortiz J.P.A."/>
            <person name="Leblanc O."/>
        </authorList>
    </citation>
    <scope>NUCLEOTIDE SEQUENCE [LARGE SCALE GENOMIC DNA]</scope>
    <source>
        <strain evidence="10">R1</strain>
        <tissue evidence="10">Leaf</tissue>
    </source>
</reference>
<dbReference type="Pfam" id="PF00697">
    <property type="entry name" value="PRAI"/>
    <property type="match status" value="1"/>
</dbReference>
<keyword evidence="6" id="KW-0057">Aromatic amino acid biosynthesis</keyword>
<comment type="pathway">
    <text evidence="1">Amino-acid biosynthesis; L-tryptophan biosynthesis; L-tryptophan from chorismate: step 3/5.</text>
</comment>
<feature type="domain" description="N-(5'phosphoribosyl) anthranilate isomerase (PRAI)" evidence="9">
    <location>
        <begin position="188"/>
        <end position="387"/>
    </location>
</feature>
<organism evidence="10 11">
    <name type="scientific">Paspalum notatum var. saurae</name>
    <dbReference type="NCBI Taxonomy" id="547442"/>
    <lineage>
        <taxon>Eukaryota</taxon>
        <taxon>Viridiplantae</taxon>
        <taxon>Streptophyta</taxon>
        <taxon>Embryophyta</taxon>
        <taxon>Tracheophyta</taxon>
        <taxon>Spermatophyta</taxon>
        <taxon>Magnoliopsida</taxon>
        <taxon>Liliopsida</taxon>
        <taxon>Poales</taxon>
        <taxon>Poaceae</taxon>
        <taxon>PACMAD clade</taxon>
        <taxon>Panicoideae</taxon>
        <taxon>Andropogonodae</taxon>
        <taxon>Paspaleae</taxon>
        <taxon>Paspalinae</taxon>
        <taxon>Paspalum</taxon>
    </lineage>
</organism>
<sequence length="391" mass="42399">MGPGPDFPSVWKPTRRGSSTLTPAFSPGGGSRSRASGRLIPERDARRGARPPPPSTHESRSHLFRPRSRAASSTVRARNPPRPSFVLAASATVCARDPPLPSSVLVASATVRARPPQPRPSLVPPRDRDVTMVIPTIQSSWTALPWNNAIDALPRSAAVRMTCFAKKQPIADVPLPSSLEAKGNELVVKMCGITSSRDAEIAAKAGAKLIGMILWPNSKRSVPLSEAKEIARVAKSYGAEPVGVFVDDGEETILRMSDSCNLELIQLHGDSCRELLPVLWKNNRIIYVLNADEDGKLINAPPSEEYVLDWFLVDSAKGGSGKGFNWEKFQMPTIKSKNGWLLAGGLHADNVRQAVFALKPNGLDVSSGICYPDGLRKDPKRIYSFMNSVKV</sequence>
<evidence type="ECO:0000256" key="3">
    <source>
        <dbReference type="ARBA" id="ARBA00012572"/>
    </source>
</evidence>
<keyword evidence="11" id="KW-1185">Reference proteome</keyword>
<dbReference type="FunFam" id="3.20.20.70:FF:000075">
    <property type="entry name" value="Tryptophan biosynthesis protein TRP1"/>
    <property type="match status" value="1"/>
</dbReference>
<evidence type="ECO:0000256" key="8">
    <source>
        <dbReference type="SAM" id="MobiDB-lite"/>
    </source>
</evidence>
<comment type="similarity">
    <text evidence="2">Belongs to the TrpF family.</text>
</comment>
<dbReference type="Gene3D" id="3.20.20.70">
    <property type="entry name" value="Aldolase class I"/>
    <property type="match status" value="1"/>
</dbReference>
<keyword evidence="5" id="KW-0822">Tryptophan biosynthesis</keyword>
<dbReference type="SUPFAM" id="SSF51366">
    <property type="entry name" value="Ribulose-phoshate binding barrel"/>
    <property type="match status" value="1"/>
</dbReference>
<dbReference type="InterPro" id="IPR044643">
    <property type="entry name" value="TrpF_fam"/>
</dbReference>
<evidence type="ECO:0000256" key="4">
    <source>
        <dbReference type="ARBA" id="ARBA00022605"/>
    </source>
</evidence>
<dbReference type="AlphaFoldDB" id="A0AAQ3TZZ5"/>
<dbReference type="InterPro" id="IPR013785">
    <property type="entry name" value="Aldolase_TIM"/>
</dbReference>
<dbReference type="EC" id="5.3.1.24" evidence="3"/>
<keyword evidence="4" id="KW-0028">Amino-acid biosynthesis</keyword>
<dbReference type="GO" id="GO:0004640">
    <property type="term" value="F:phosphoribosylanthranilate isomerase activity"/>
    <property type="evidence" value="ECO:0007669"/>
    <property type="project" value="UniProtKB-EC"/>
</dbReference>
<feature type="region of interest" description="Disordered" evidence="8">
    <location>
        <begin position="1"/>
        <end position="81"/>
    </location>
</feature>